<dbReference type="InterPro" id="IPR036509">
    <property type="entry name" value="Met_Sox_Rdtase_MsrA_sf"/>
</dbReference>
<dbReference type="EC" id="1.8.4.11" evidence="4"/>
<protein>
    <recommendedName>
        <fullName evidence="4">Peptide methionine sulfoxide reductase MsrA</fullName>
        <shortName evidence="4">Protein-methionine-S-oxide reductase</shortName>
        <ecNumber evidence="4">1.8.4.11</ecNumber>
    </recommendedName>
    <alternativeName>
        <fullName evidence="4">Peptide-methionine (S)-S-oxide reductase</fullName>
        <shortName evidence="4">Peptide Met(O) reductase</shortName>
    </alternativeName>
</protein>
<dbReference type="PANTHER" id="PTHR43774:SF1">
    <property type="entry name" value="PEPTIDE METHIONINE SULFOXIDE REDUCTASE MSRA 2"/>
    <property type="match status" value="1"/>
</dbReference>
<comment type="catalytic activity">
    <reaction evidence="2 4">
        <text>L-methionyl-[protein] + [thioredoxin]-disulfide + H2O = L-methionyl-(S)-S-oxide-[protein] + [thioredoxin]-dithiol</text>
        <dbReference type="Rhea" id="RHEA:14217"/>
        <dbReference type="Rhea" id="RHEA-COMP:10698"/>
        <dbReference type="Rhea" id="RHEA-COMP:10700"/>
        <dbReference type="Rhea" id="RHEA-COMP:12313"/>
        <dbReference type="Rhea" id="RHEA-COMP:12315"/>
        <dbReference type="ChEBI" id="CHEBI:15377"/>
        <dbReference type="ChEBI" id="CHEBI:16044"/>
        <dbReference type="ChEBI" id="CHEBI:29950"/>
        <dbReference type="ChEBI" id="CHEBI:44120"/>
        <dbReference type="ChEBI" id="CHEBI:50058"/>
        <dbReference type="EC" id="1.8.4.11"/>
    </reaction>
</comment>
<comment type="caution">
    <text evidence="6">The sequence shown here is derived from an EMBL/GenBank/DDBJ whole genome shotgun (WGS) entry which is preliminary data.</text>
</comment>
<gene>
    <name evidence="4 6" type="primary">msrA</name>
    <name evidence="6" type="ORF">COT80_02890</name>
</gene>
<comment type="catalytic activity">
    <reaction evidence="3 4">
        <text>[thioredoxin]-disulfide + L-methionine + H2O = L-methionine (S)-S-oxide + [thioredoxin]-dithiol</text>
        <dbReference type="Rhea" id="RHEA:19993"/>
        <dbReference type="Rhea" id="RHEA-COMP:10698"/>
        <dbReference type="Rhea" id="RHEA-COMP:10700"/>
        <dbReference type="ChEBI" id="CHEBI:15377"/>
        <dbReference type="ChEBI" id="CHEBI:29950"/>
        <dbReference type="ChEBI" id="CHEBI:50058"/>
        <dbReference type="ChEBI" id="CHEBI:57844"/>
        <dbReference type="ChEBI" id="CHEBI:58772"/>
        <dbReference type="EC" id="1.8.4.11"/>
    </reaction>
</comment>
<comment type="similarity">
    <text evidence="4">Belongs to the MsrA Met sulfoxide reductase family.</text>
</comment>
<dbReference type="GO" id="GO:0008113">
    <property type="term" value="F:peptide-methionine (S)-S-oxide reductase activity"/>
    <property type="evidence" value="ECO:0007669"/>
    <property type="project" value="UniProtKB-UniRule"/>
</dbReference>
<proteinExistence type="inferred from homology"/>
<organism evidence="6 7">
    <name type="scientific">Candidatus Buchananbacteria bacterium CG10_big_fil_rev_8_21_14_0_10_33_19</name>
    <dbReference type="NCBI Taxonomy" id="1974525"/>
    <lineage>
        <taxon>Bacteria</taxon>
        <taxon>Candidatus Buchananiibacteriota</taxon>
    </lineage>
</organism>
<evidence type="ECO:0000256" key="3">
    <source>
        <dbReference type="ARBA" id="ARBA00048782"/>
    </source>
</evidence>
<evidence type="ECO:0000259" key="5">
    <source>
        <dbReference type="Pfam" id="PF01625"/>
    </source>
</evidence>
<dbReference type="HAMAP" id="MF_01401">
    <property type="entry name" value="MsrA"/>
    <property type="match status" value="1"/>
</dbReference>
<dbReference type="EMBL" id="PEZY01000012">
    <property type="protein sequence ID" value="PIS05692.1"/>
    <property type="molecule type" value="Genomic_DNA"/>
</dbReference>
<evidence type="ECO:0000256" key="1">
    <source>
        <dbReference type="ARBA" id="ARBA00023002"/>
    </source>
</evidence>
<dbReference type="AlphaFoldDB" id="A0A2H0W2V1"/>
<keyword evidence="1 4" id="KW-0560">Oxidoreductase</keyword>
<comment type="function">
    <text evidence="4">Has an important function as a repair enzyme for proteins that have been inactivated by oxidation. Catalyzes the reversible oxidation-reduction of methionine sulfoxide in proteins to methionine.</text>
</comment>
<dbReference type="PANTHER" id="PTHR43774">
    <property type="entry name" value="PEPTIDE METHIONINE SULFOXIDE REDUCTASE"/>
    <property type="match status" value="1"/>
</dbReference>
<dbReference type="GO" id="GO:0033744">
    <property type="term" value="F:L-methionine:thioredoxin-disulfide S-oxidoreductase activity"/>
    <property type="evidence" value="ECO:0007669"/>
    <property type="project" value="RHEA"/>
</dbReference>
<name>A0A2H0W2V1_9BACT</name>
<evidence type="ECO:0000256" key="4">
    <source>
        <dbReference type="HAMAP-Rule" id="MF_01401"/>
    </source>
</evidence>
<dbReference type="Proteomes" id="UP000229056">
    <property type="component" value="Unassembled WGS sequence"/>
</dbReference>
<evidence type="ECO:0000313" key="7">
    <source>
        <dbReference type="Proteomes" id="UP000229056"/>
    </source>
</evidence>
<dbReference type="Gene3D" id="3.30.1060.10">
    <property type="entry name" value="Peptide methionine sulphoxide reductase MsrA"/>
    <property type="match status" value="1"/>
</dbReference>
<dbReference type="Pfam" id="PF01625">
    <property type="entry name" value="PMSR"/>
    <property type="match status" value="1"/>
</dbReference>
<reference evidence="7" key="1">
    <citation type="submission" date="2017-09" db="EMBL/GenBank/DDBJ databases">
        <title>Depth-based differentiation of microbial function through sediment-hosted aquifers and enrichment of novel symbionts in the deep terrestrial subsurface.</title>
        <authorList>
            <person name="Probst A.J."/>
            <person name="Ladd B."/>
            <person name="Jarett J.K."/>
            <person name="Geller-Mcgrath D.E."/>
            <person name="Sieber C.M.K."/>
            <person name="Emerson J.B."/>
            <person name="Anantharaman K."/>
            <person name="Thomas B.C."/>
            <person name="Malmstrom R."/>
            <person name="Stieglmeier M."/>
            <person name="Klingl A."/>
            <person name="Woyke T."/>
            <person name="Ryan C.M."/>
            <person name="Banfield J.F."/>
        </authorList>
    </citation>
    <scope>NUCLEOTIDE SEQUENCE [LARGE SCALE GENOMIC DNA]</scope>
</reference>
<evidence type="ECO:0000256" key="2">
    <source>
        <dbReference type="ARBA" id="ARBA00047806"/>
    </source>
</evidence>
<evidence type="ECO:0000313" key="6">
    <source>
        <dbReference type="EMBL" id="PIS05692.1"/>
    </source>
</evidence>
<feature type="domain" description="Peptide methionine sulphoxide reductase MsrA" evidence="5">
    <location>
        <begin position="6"/>
        <end position="156"/>
    </location>
</feature>
<dbReference type="NCBIfam" id="TIGR00401">
    <property type="entry name" value="msrA"/>
    <property type="match status" value="1"/>
</dbReference>
<feature type="active site" evidence="4">
    <location>
        <position position="13"/>
    </location>
</feature>
<sequence>MKNNQEIILGGGCFWCTEAVFAGMAGVIETYPGYSGGTTANPTYEQVCSGTTGHAEVMKLVYDEEVLPPHKILQIFFTMHDPTSLNKQGNDTGTQYRSVIYYTSPDQQKIIEDFIAEAAKDYTKPIVTEVKPLDQFYSAEDYHYNYFKNNPEQAYCSFVIAPKVKKIQEKFTLSNNI</sequence>
<dbReference type="SUPFAM" id="SSF55068">
    <property type="entry name" value="Peptide methionine sulfoxide reductase"/>
    <property type="match status" value="1"/>
</dbReference>
<accession>A0A2H0W2V1</accession>
<dbReference type="InterPro" id="IPR002569">
    <property type="entry name" value="Met_Sox_Rdtase_MsrA_dom"/>
</dbReference>